<reference evidence="1" key="1">
    <citation type="journal article" date="2022" name="bioRxiv">
        <title>Sequencing and chromosome-scale assembly of the giantPleurodeles waltlgenome.</title>
        <authorList>
            <person name="Brown T."/>
            <person name="Elewa A."/>
            <person name="Iarovenko S."/>
            <person name="Subramanian E."/>
            <person name="Araus A.J."/>
            <person name="Petzold A."/>
            <person name="Susuki M."/>
            <person name="Suzuki K.-i.T."/>
            <person name="Hayashi T."/>
            <person name="Toyoda A."/>
            <person name="Oliveira C."/>
            <person name="Osipova E."/>
            <person name="Leigh N.D."/>
            <person name="Simon A."/>
            <person name="Yun M.H."/>
        </authorList>
    </citation>
    <scope>NUCLEOTIDE SEQUENCE</scope>
    <source>
        <strain evidence="1">20211129_DDA</strain>
        <tissue evidence="1">Liver</tissue>
    </source>
</reference>
<dbReference type="EMBL" id="JANPWB010000008">
    <property type="protein sequence ID" value="KAJ1160360.1"/>
    <property type="molecule type" value="Genomic_DNA"/>
</dbReference>
<comment type="caution">
    <text evidence="1">The sequence shown here is derived from an EMBL/GenBank/DDBJ whole genome shotgun (WGS) entry which is preliminary data.</text>
</comment>
<sequence length="205" mass="21903">MPVRLLLRNDECQAKVRIAAPGLTACPVKAGTVTLLPQGKLEPGLYQRYSCAQAAGRGTPPRWVERVPEQGPVPWCCCALWGGVWRSAGERSPLLWATSPDLSPCRLFVHARACPCFGRPQGASQRNQRDGGDGGRRAEGAARGAWLAPDLRDARGAIFRCAFALGDARALRALKNCGGRSRDCAERLSSLWAVSGGLSLLGTVP</sequence>
<gene>
    <name evidence="1" type="ORF">NDU88_000862</name>
</gene>
<proteinExistence type="predicted"/>
<evidence type="ECO:0000313" key="2">
    <source>
        <dbReference type="Proteomes" id="UP001066276"/>
    </source>
</evidence>
<dbReference type="Proteomes" id="UP001066276">
    <property type="component" value="Chromosome 4_2"/>
</dbReference>
<protein>
    <submittedName>
        <fullName evidence="1">Uncharacterized protein</fullName>
    </submittedName>
</protein>
<name>A0AAV7S995_PLEWA</name>
<dbReference type="AlphaFoldDB" id="A0AAV7S995"/>
<keyword evidence="2" id="KW-1185">Reference proteome</keyword>
<evidence type="ECO:0000313" key="1">
    <source>
        <dbReference type="EMBL" id="KAJ1160360.1"/>
    </source>
</evidence>
<accession>A0AAV7S995</accession>
<organism evidence="1 2">
    <name type="scientific">Pleurodeles waltl</name>
    <name type="common">Iberian ribbed newt</name>
    <dbReference type="NCBI Taxonomy" id="8319"/>
    <lineage>
        <taxon>Eukaryota</taxon>
        <taxon>Metazoa</taxon>
        <taxon>Chordata</taxon>
        <taxon>Craniata</taxon>
        <taxon>Vertebrata</taxon>
        <taxon>Euteleostomi</taxon>
        <taxon>Amphibia</taxon>
        <taxon>Batrachia</taxon>
        <taxon>Caudata</taxon>
        <taxon>Salamandroidea</taxon>
        <taxon>Salamandridae</taxon>
        <taxon>Pleurodelinae</taxon>
        <taxon>Pleurodeles</taxon>
    </lineage>
</organism>